<protein>
    <submittedName>
        <fullName evidence="1">Uncharacterized protein</fullName>
    </submittedName>
</protein>
<comment type="caution">
    <text evidence="1">The sequence shown here is derived from an EMBL/GenBank/DDBJ whole genome shotgun (WGS) entry which is preliminary data.</text>
</comment>
<dbReference type="Proteomes" id="UP000831701">
    <property type="component" value="Chromosome 19"/>
</dbReference>
<proteinExistence type="predicted"/>
<gene>
    <name evidence="1" type="ORF">L3Q82_016015</name>
</gene>
<evidence type="ECO:0000313" key="1">
    <source>
        <dbReference type="EMBL" id="KAI3357599.1"/>
    </source>
</evidence>
<organism evidence="1 2">
    <name type="scientific">Scortum barcoo</name>
    <name type="common">barcoo grunter</name>
    <dbReference type="NCBI Taxonomy" id="214431"/>
    <lineage>
        <taxon>Eukaryota</taxon>
        <taxon>Metazoa</taxon>
        <taxon>Chordata</taxon>
        <taxon>Craniata</taxon>
        <taxon>Vertebrata</taxon>
        <taxon>Euteleostomi</taxon>
        <taxon>Actinopterygii</taxon>
        <taxon>Neopterygii</taxon>
        <taxon>Teleostei</taxon>
        <taxon>Neoteleostei</taxon>
        <taxon>Acanthomorphata</taxon>
        <taxon>Eupercaria</taxon>
        <taxon>Centrarchiformes</taxon>
        <taxon>Terapontoidei</taxon>
        <taxon>Terapontidae</taxon>
        <taxon>Scortum</taxon>
    </lineage>
</organism>
<sequence length="277" mass="32828">MCHNSNCDKQGALCRQGAVLRHREHSDESVDKRPTDSPASTSQDEKRMIRRVRSPSRPRAWLSNSYKPKFAGRFYRPRFPRDDCSFYRPGFSSPKYHHFNARAYFYRKDHFQPKLHHMEPREKERYEQRESADGSPPPKPNSATRPFVSRSSTSRDMDKDMQFTFCQSDRNQSRERDHRGTRSKERERSRDREPPSAASQAAARDRAIQQKRREIDEVYYQECEMFGLVAKMLIAKDQSLERPIQSSLQENLRDIGKRCVEAMEKFIEDYDSRELSY</sequence>
<keyword evidence="2" id="KW-1185">Reference proteome</keyword>
<reference evidence="1" key="1">
    <citation type="submission" date="2022-04" db="EMBL/GenBank/DDBJ databases">
        <title>Jade perch genome.</title>
        <authorList>
            <person name="Chao B."/>
        </authorList>
    </citation>
    <scope>NUCLEOTIDE SEQUENCE</scope>
    <source>
        <strain evidence="1">CB-2022</strain>
    </source>
</reference>
<name>A0ACB8VQ03_9TELE</name>
<accession>A0ACB8VQ03</accession>
<evidence type="ECO:0000313" key="2">
    <source>
        <dbReference type="Proteomes" id="UP000831701"/>
    </source>
</evidence>
<dbReference type="EMBL" id="CM041549">
    <property type="protein sequence ID" value="KAI3357599.1"/>
    <property type="molecule type" value="Genomic_DNA"/>
</dbReference>